<name>A0A7X3LVX7_9HYPH</name>
<dbReference type="InterPro" id="IPR000835">
    <property type="entry name" value="HTH_MarR-typ"/>
</dbReference>
<dbReference type="Proteomes" id="UP000433101">
    <property type="component" value="Unassembled WGS sequence"/>
</dbReference>
<dbReference type="InterPro" id="IPR036390">
    <property type="entry name" value="WH_DNA-bd_sf"/>
</dbReference>
<evidence type="ECO:0000313" key="2">
    <source>
        <dbReference type="EMBL" id="MXN66052.1"/>
    </source>
</evidence>
<dbReference type="PANTHER" id="PTHR33164">
    <property type="entry name" value="TRANSCRIPTIONAL REGULATOR, MARR FAMILY"/>
    <property type="match status" value="1"/>
</dbReference>
<keyword evidence="3" id="KW-1185">Reference proteome</keyword>
<reference evidence="2 3" key="1">
    <citation type="submission" date="2019-12" db="EMBL/GenBank/DDBJ databases">
        <authorList>
            <person name="Li M."/>
        </authorList>
    </citation>
    <scope>NUCLEOTIDE SEQUENCE [LARGE SCALE GENOMIC DNA]</scope>
    <source>
        <strain evidence="2 3">GBMRC 2046</strain>
    </source>
</reference>
<dbReference type="EMBL" id="WUMV01000006">
    <property type="protein sequence ID" value="MXN66052.1"/>
    <property type="molecule type" value="Genomic_DNA"/>
</dbReference>
<dbReference type="SMART" id="SM00347">
    <property type="entry name" value="HTH_MARR"/>
    <property type="match status" value="1"/>
</dbReference>
<dbReference type="Gene3D" id="1.10.10.10">
    <property type="entry name" value="Winged helix-like DNA-binding domain superfamily/Winged helix DNA-binding domain"/>
    <property type="match status" value="1"/>
</dbReference>
<evidence type="ECO:0000313" key="3">
    <source>
        <dbReference type="Proteomes" id="UP000433101"/>
    </source>
</evidence>
<gene>
    <name evidence="2" type="ORF">GR183_14150</name>
</gene>
<dbReference type="PANTHER" id="PTHR33164:SF105">
    <property type="entry name" value="TRANSCRIPTIONAL REPRESSOR PROTEIN-RELATED"/>
    <property type="match status" value="1"/>
</dbReference>
<dbReference type="InterPro" id="IPR039422">
    <property type="entry name" value="MarR/SlyA-like"/>
</dbReference>
<dbReference type="PROSITE" id="PS50995">
    <property type="entry name" value="HTH_MARR_2"/>
    <property type="match status" value="1"/>
</dbReference>
<proteinExistence type="predicted"/>
<evidence type="ECO:0000259" key="1">
    <source>
        <dbReference type="PROSITE" id="PS50995"/>
    </source>
</evidence>
<dbReference type="Pfam" id="PF12802">
    <property type="entry name" value="MarR_2"/>
    <property type="match status" value="1"/>
</dbReference>
<comment type="caution">
    <text evidence="2">The sequence shown here is derived from an EMBL/GenBank/DDBJ whole genome shotgun (WGS) entry which is preliminary data.</text>
</comment>
<dbReference type="RefSeq" id="WP_160776278.1">
    <property type="nucleotide sequence ID" value="NZ_WUMV01000006.1"/>
</dbReference>
<protein>
    <submittedName>
        <fullName evidence="2">MarR family transcriptional regulator</fullName>
    </submittedName>
</protein>
<dbReference type="InterPro" id="IPR036388">
    <property type="entry name" value="WH-like_DNA-bd_sf"/>
</dbReference>
<dbReference type="GO" id="GO:0003700">
    <property type="term" value="F:DNA-binding transcription factor activity"/>
    <property type="evidence" value="ECO:0007669"/>
    <property type="project" value="InterPro"/>
</dbReference>
<dbReference type="GO" id="GO:0006950">
    <property type="term" value="P:response to stress"/>
    <property type="evidence" value="ECO:0007669"/>
    <property type="project" value="TreeGrafter"/>
</dbReference>
<organism evidence="2 3">
    <name type="scientific">Stappia sediminis</name>
    <dbReference type="NCBI Taxonomy" id="2692190"/>
    <lineage>
        <taxon>Bacteria</taxon>
        <taxon>Pseudomonadati</taxon>
        <taxon>Pseudomonadota</taxon>
        <taxon>Alphaproteobacteria</taxon>
        <taxon>Hyphomicrobiales</taxon>
        <taxon>Stappiaceae</taxon>
        <taxon>Stappia</taxon>
    </lineage>
</organism>
<accession>A0A7X3LVX7</accession>
<dbReference type="SUPFAM" id="SSF46785">
    <property type="entry name" value="Winged helix' DNA-binding domain"/>
    <property type="match status" value="1"/>
</dbReference>
<sequence length="140" mass="15407">MADELLCSCHRLRRTSRAVTRLYEQALDGSGITITQYSVLSILARRGPSTATEIARSIGADRTTMTRTLDRMIKAKLIRETTAEDGREHPVLLAPAGEEAMTRAVKGWRRAEGTLNRALGPDRVGELWKLLSEAETASAI</sequence>
<dbReference type="AlphaFoldDB" id="A0A7X3LVX7"/>
<feature type="domain" description="HTH marR-type" evidence="1">
    <location>
        <begin position="2"/>
        <end position="136"/>
    </location>
</feature>